<evidence type="ECO:0000256" key="6">
    <source>
        <dbReference type="RuleBase" id="RU003915"/>
    </source>
</evidence>
<gene>
    <name evidence="9" type="ORF">MARGE09_P3741</name>
</gene>
<feature type="domain" description="PPIase FKBP-type" evidence="8">
    <location>
        <begin position="54"/>
        <end position="140"/>
    </location>
</feature>
<dbReference type="Proteomes" id="UP001320119">
    <property type="component" value="Chromosome"/>
</dbReference>
<dbReference type="SUPFAM" id="SSF54534">
    <property type="entry name" value="FKBP-like"/>
    <property type="match status" value="1"/>
</dbReference>
<reference evidence="9 10" key="1">
    <citation type="journal article" date="2022" name="IScience">
        <title>An ultrasensitive nanofiber-based assay for enzymatic hydrolysis and deep-sea microbial degradation of cellulose.</title>
        <authorList>
            <person name="Tsudome M."/>
            <person name="Tachioka M."/>
            <person name="Miyazaki M."/>
            <person name="Uchimura K."/>
            <person name="Tsuda M."/>
            <person name="Takaki Y."/>
            <person name="Deguchi S."/>
        </authorList>
    </citation>
    <scope>NUCLEOTIDE SEQUENCE [LARGE SCALE GENOMIC DNA]</scope>
    <source>
        <strain evidence="9 10">GE09</strain>
    </source>
</reference>
<sequence>MAKKQLNKGSSGQNRKASEDFMDKYRQKQGVQQTSSGLLYRVVEQGDGLTPVPTDSIQVNQRIQLVGGKIIGDTYKEGLPDEFSMKEAIPGIREGLQLMQEGARFEFVVPPELAWGKKGVGDKIGPNAVLIFDVRLLKVLV</sequence>
<dbReference type="EC" id="5.2.1.8" evidence="6"/>
<dbReference type="Pfam" id="PF00254">
    <property type="entry name" value="FKBP_C"/>
    <property type="match status" value="1"/>
</dbReference>
<dbReference type="GO" id="GO:0003755">
    <property type="term" value="F:peptidyl-prolyl cis-trans isomerase activity"/>
    <property type="evidence" value="ECO:0007669"/>
    <property type="project" value="UniProtKB-UniRule"/>
</dbReference>
<protein>
    <recommendedName>
        <fullName evidence="6">Peptidyl-prolyl cis-trans isomerase</fullName>
        <ecNumber evidence="6">5.2.1.8</ecNumber>
    </recommendedName>
</protein>
<comment type="similarity">
    <text evidence="2 6">Belongs to the FKBP-type PPIase family.</text>
</comment>
<dbReference type="PROSITE" id="PS50059">
    <property type="entry name" value="FKBP_PPIASE"/>
    <property type="match status" value="1"/>
</dbReference>
<dbReference type="InterPro" id="IPR001179">
    <property type="entry name" value="PPIase_FKBP_dom"/>
</dbReference>
<dbReference type="InterPro" id="IPR046357">
    <property type="entry name" value="PPIase_dom_sf"/>
</dbReference>
<organism evidence="9 10">
    <name type="scientific">Marinagarivorans cellulosilyticus</name>
    <dbReference type="NCBI Taxonomy" id="2721545"/>
    <lineage>
        <taxon>Bacteria</taxon>
        <taxon>Pseudomonadati</taxon>
        <taxon>Pseudomonadota</taxon>
        <taxon>Gammaproteobacteria</taxon>
        <taxon>Cellvibrionales</taxon>
        <taxon>Cellvibrionaceae</taxon>
        <taxon>Marinagarivorans</taxon>
    </lineage>
</organism>
<dbReference type="EMBL" id="AP023086">
    <property type="protein sequence ID" value="BCD99539.1"/>
    <property type="molecule type" value="Genomic_DNA"/>
</dbReference>
<dbReference type="PANTHER" id="PTHR43811">
    <property type="entry name" value="FKBP-TYPE PEPTIDYL-PROLYL CIS-TRANS ISOMERASE FKPA"/>
    <property type="match status" value="1"/>
</dbReference>
<evidence type="ECO:0000256" key="5">
    <source>
        <dbReference type="PROSITE-ProRule" id="PRU00277"/>
    </source>
</evidence>
<name>A0AAN1WL18_9GAMM</name>
<evidence type="ECO:0000256" key="1">
    <source>
        <dbReference type="ARBA" id="ARBA00000971"/>
    </source>
</evidence>
<dbReference type="Gene3D" id="3.10.50.40">
    <property type="match status" value="1"/>
</dbReference>
<keyword evidence="4 5" id="KW-0413">Isomerase</keyword>
<evidence type="ECO:0000256" key="4">
    <source>
        <dbReference type="ARBA" id="ARBA00023235"/>
    </source>
</evidence>
<dbReference type="InterPro" id="IPR000774">
    <property type="entry name" value="PPIase_FKBP_N"/>
</dbReference>
<dbReference type="PANTHER" id="PTHR43811:SF19">
    <property type="entry name" value="39 KDA FK506-BINDING NUCLEAR PROTEIN"/>
    <property type="match status" value="1"/>
</dbReference>
<dbReference type="KEGG" id="marq:MARGE09_P3741"/>
<feature type="compositionally biased region" description="Basic and acidic residues" evidence="7">
    <location>
        <begin position="16"/>
        <end position="26"/>
    </location>
</feature>
<evidence type="ECO:0000259" key="8">
    <source>
        <dbReference type="PROSITE" id="PS50059"/>
    </source>
</evidence>
<proteinExistence type="inferred from homology"/>
<keyword evidence="10" id="KW-1185">Reference proteome</keyword>
<evidence type="ECO:0000256" key="7">
    <source>
        <dbReference type="SAM" id="MobiDB-lite"/>
    </source>
</evidence>
<dbReference type="Pfam" id="PF01346">
    <property type="entry name" value="FKBP_N"/>
    <property type="match status" value="1"/>
</dbReference>
<evidence type="ECO:0000313" key="9">
    <source>
        <dbReference type="EMBL" id="BCD99539.1"/>
    </source>
</evidence>
<evidence type="ECO:0000313" key="10">
    <source>
        <dbReference type="Proteomes" id="UP001320119"/>
    </source>
</evidence>
<evidence type="ECO:0000256" key="3">
    <source>
        <dbReference type="ARBA" id="ARBA00023110"/>
    </source>
</evidence>
<dbReference type="GO" id="GO:0006457">
    <property type="term" value="P:protein folding"/>
    <property type="evidence" value="ECO:0007669"/>
    <property type="project" value="InterPro"/>
</dbReference>
<keyword evidence="3 5" id="KW-0697">Rotamase</keyword>
<feature type="region of interest" description="Disordered" evidence="7">
    <location>
        <begin position="1"/>
        <end position="32"/>
    </location>
</feature>
<evidence type="ECO:0000256" key="2">
    <source>
        <dbReference type="ARBA" id="ARBA00006577"/>
    </source>
</evidence>
<comment type="catalytic activity">
    <reaction evidence="1 5 6">
        <text>[protein]-peptidylproline (omega=180) = [protein]-peptidylproline (omega=0)</text>
        <dbReference type="Rhea" id="RHEA:16237"/>
        <dbReference type="Rhea" id="RHEA-COMP:10747"/>
        <dbReference type="Rhea" id="RHEA-COMP:10748"/>
        <dbReference type="ChEBI" id="CHEBI:83833"/>
        <dbReference type="ChEBI" id="CHEBI:83834"/>
        <dbReference type="EC" id="5.2.1.8"/>
    </reaction>
</comment>
<dbReference type="AlphaFoldDB" id="A0AAN1WL18"/>
<accession>A0AAN1WL18</accession>
<dbReference type="RefSeq" id="WP_236984806.1">
    <property type="nucleotide sequence ID" value="NZ_AP023086.1"/>
</dbReference>